<comment type="subcellular location">
    <subcellularLocation>
        <location evidence="1 9">Nucleus</location>
    </subcellularLocation>
</comment>
<dbReference type="Pfam" id="PF08638">
    <property type="entry name" value="Med14"/>
    <property type="match status" value="1"/>
</dbReference>
<feature type="domain" description="Mediator complex subunit MED14 N-terminal" evidence="11">
    <location>
        <begin position="32"/>
        <end position="220"/>
    </location>
</feature>
<dbReference type="GeneID" id="37007623"/>
<reference evidence="12 13" key="1">
    <citation type="submission" date="2017-12" db="EMBL/GenBank/DDBJ databases">
        <title>Genome Sequence of a Multidrug-Resistant Candida haemulonii Isolate from a Patient with Chronic Leg Ulcers in Israel.</title>
        <authorList>
            <person name="Chow N.A."/>
            <person name="Gade L."/>
            <person name="Batra D."/>
            <person name="Rowe L.A."/>
            <person name="Ben-Ami R."/>
            <person name="Loparev V.N."/>
            <person name="Litvintseva A.P."/>
        </authorList>
    </citation>
    <scope>NUCLEOTIDE SEQUENCE [LARGE SCALE GENOMIC DNA]</scope>
    <source>
        <strain evidence="12 13">B11899</strain>
    </source>
</reference>
<dbReference type="EMBL" id="PKFO01000003">
    <property type="protein sequence ID" value="PVH20500.1"/>
    <property type="molecule type" value="Genomic_DNA"/>
</dbReference>
<keyword evidence="7 9" id="KW-0539">Nucleus</keyword>
<dbReference type="PANTHER" id="PTHR12809">
    <property type="entry name" value="MEDIATOR COMPLEX SUBUNIT"/>
    <property type="match status" value="1"/>
</dbReference>
<dbReference type="OrthoDB" id="205099at2759"/>
<dbReference type="GO" id="GO:0070847">
    <property type="term" value="C:core mediator complex"/>
    <property type="evidence" value="ECO:0007669"/>
    <property type="project" value="TreeGrafter"/>
</dbReference>
<evidence type="ECO:0000256" key="10">
    <source>
        <dbReference type="SAM" id="MobiDB-lite"/>
    </source>
</evidence>
<dbReference type="STRING" id="45357.A0A2V1AR03"/>
<dbReference type="GO" id="GO:0006357">
    <property type="term" value="P:regulation of transcription by RNA polymerase II"/>
    <property type="evidence" value="ECO:0007669"/>
    <property type="project" value="InterPro"/>
</dbReference>
<evidence type="ECO:0000256" key="7">
    <source>
        <dbReference type="ARBA" id="ARBA00023242"/>
    </source>
</evidence>
<keyword evidence="5 9" id="KW-0010">Activator</keyword>
<sequence length="990" mass="114151">MEIQQTPNAQNGTSNGKLMSMPELPHVTNNIIPLSNVLRFYTQEAYKQLSRLIENLANTKTSESDIQRKRKFLEVIVSLRKDFLKIYTLVKWAQNSRDVSKLIDLLNFFRTQEFYFENLGHGLNELNNFSGAKLPDSDIFTALELLVKGRPQLPSYNFIPKPAVSPEKVLEVLRDLNLTLTARMALISDMPSRFNNNYEIKDGRVIITIPNEFQVSITVGNDQIIDNEQDYHKSPFFFIDFAFLFGINPDTGLITHKDSRIITRLPESSRGKLETAMNQVLLVQSLSGLYDSLHKYSISFKLYLISRQLRDLSVQSKWKNNIQFKYSSSLIIINYWSNNYFSKDWKSFIEIGIDKKYNLNFRWFKNGKYNLNHNIENITGNDEDDVQDLSVDWILSLIINKHSEILMQKYSSNYWHSYHQTRKSTILAINPLTGFFYFMDPSPIQASIQSKINSPPNASKTSQFISEREIITNVVNHLIQLRLESLSESLNNQLITTEWIANDIIKLNDGEVSKLYDSLTADNVDDSEKAGAPKKVQFYRCRNWPTFSFLISMISGVTLKTYWWVARLKSIKGEWKIQWMQILKPSDQGEPTYSFFKNLSKSGSNLIVDHIIVEELQARKINYLKFNDDSALDHFDLPFTLESSPSRYESVFVLFNHGNLLPVAVSSTSLFLRVMLSSDDVSTRMGLSIWGSLKNISSSDAGVLEKLKVKIIPEKEKFEISTSIDFSRKSIESSETDGTHNLLNQLFSQLEKVDSLVKMLYQLKKTDIYVTTTSVDQLAFMIDPVYEEFHLKLPANDQMSLELTTGDHEEDAIKVLTKFLNQQIAESHDTLVGSIRYLKEFAPVIGATKKIRNYLLEKSVPKLPNKLPKLQFEIKLQHLNSFHFVFYHNSSNPNAPKKTQKDRISFAMSFANNKFDAEGKLFLKFSMKDNLNSQNLKYKPLFELIFKAASELQSELQKDSERGLLVKLNYDFLVDHQILQNLLIKITDCF</sequence>
<evidence type="ECO:0000259" key="11">
    <source>
        <dbReference type="Pfam" id="PF08638"/>
    </source>
</evidence>
<evidence type="ECO:0000256" key="5">
    <source>
        <dbReference type="ARBA" id="ARBA00023159"/>
    </source>
</evidence>
<dbReference type="RefSeq" id="XP_025341440.1">
    <property type="nucleotide sequence ID" value="XM_025485975.1"/>
</dbReference>
<dbReference type="GO" id="GO:0003712">
    <property type="term" value="F:transcription coregulator activity"/>
    <property type="evidence" value="ECO:0007669"/>
    <property type="project" value="UniProtKB-UniRule"/>
</dbReference>
<accession>A0A2V1AR03</accession>
<evidence type="ECO:0000313" key="12">
    <source>
        <dbReference type="EMBL" id="PVH20500.1"/>
    </source>
</evidence>
<evidence type="ECO:0000256" key="3">
    <source>
        <dbReference type="ARBA" id="ARBA00019619"/>
    </source>
</evidence>
<organism evidence="12 13">
    <name type="scientific">Candidozyma haemuli</name>
    <dbReference type="NCBI Taxonomy" id="45357"/>
    <lineage>
        <taxon>Eukaryota</taxon>
        <taxon>Fungi</taxon>
        <taxon>Dikarya</taxon>
        <taxon>Ascomycota</taxon>
        <taxon>Saccharomycotina</taxon>
        <taxon>Pichiomycetes</taxon>
        <taxon>Metschnikowiaceae</taxon>
        <taxon>Candidozyma</taxon>
    </lineage>
</organism>
<dbReference type="InterPro" id="IPR013947">
    <property type="entry name" value="Mediator_Med14"/>
</dbReference>
<dbReference type="PANTHER" id="PTHR12809:SF2">
    <property type="entry name" value="MEDIATOR OF RNA POLYMERASE II TRANSCRIPTION SUBUNIT 14"/>
    <property type="match status" value="1"/>
</dbReference>
<name>A0A2V1AR03_9ASCO</name>
<comment type="caution">
    <text evidence="12">The sequence shown here is derived from an EMBL/GenBank/DDBJ whole genome shotgun (WGS) entry which is preliminary data.</text>
</comment>
<comment type="subunit">
    <text evidence="9">Component of the Mediator complex.</text>
</comment>
<dbReference type="Proteomes" id="UP000244309">
    <property type="component" value="Unassembled WGS sequence"/>
</dbReference>
<comment type="similarity">
    <text evidence="2 9">Belongs to the Mediator complex subunit 14 family.</text>
</comment>
<evidence type="ECO:0000256" key="9">
    <source>
        <dbReference type="RuleBase" id="RU365082"/>
    </source>
</evidence>
<dbReference type="AlphaFoldDB" id="A0A2V1AR03"/>
<dbReference type="VEuPathDB" id="FungiDB:CXQ85_002292"/>
<evidence type="ECO:0000256" key="6">
    <source>
        <dbReference type="ARBA" id="ARBA00023163"/>
    </source>
</evidence>
<gene>
    <name evidence="12" type="ORF">CXQ85_002292</name>
</gene>
<proteinExistence type="inferred from homology"/>
<feature type="region of interest" description="Disordered" evidence="10">
    <location>
        <begin position="1"/>
        <end position="20"/>
    </location>
</feature>
<keyword evidence="4 9" id="KW-0805">Transcription regulation</keyword>
<dbReference type="InterPro" id="IPR055122">
    <property type="entry name" value="Med14_N"/>
</dbReference>
<feature type="compositionally biased region" description="Polar residues" evidence="10">
    <location>
        <begin position="1"/>
        <end position="17"/>
    </location>
</feature>
<protein>
    <recommendedName>
        <fullName evidence="3 9">Mediator of RNA polymerase II transcription subunit 14</fullName>
    </recommendedName>
    <alternativeName>
        <fullName evidence="8 9">Mediator complex subunit 14</fullName>
    </alternativeName>
</protein>
<evidence type="ECO:0000256" key="8">
    <source>
        <dbReference type="ARBA" id="ARBA00032007"/>
    </source>
</evidence>
<dbReference type="GO" id="GO:0016592">
    <property type="term" value="C:mediator complex"/>
    <property type="evidence" value="ECO:0007669"/>
    <property type="project" value="UniProtKB-UniRule"/>
</dbReference>
<evidence type="ECO:0000256" key="4">
    <source>
        <dbReference type="ARBA" id="ARBA00023015"/>
    </source>
</evidence>
<evidence type="ECO:0000313" key="13">
    <source>
        <dbReference type="Proteomes" id="UP000244309"/>
    </source>
</evidence>
<keyword evidence="6 9" id="KW-0804">Transcription</keyword>
<keyword evidence="13" id="KW-1185">Reference proteome</keyword>
<evidence type="ECO:0000256" key="1">
    <source>
        <dbReference type="ARBA" id="ARBA00004123"/>
    </source>
</evidence>
<evidence type="ECO:0000256" key="2">
    <source>
        <dbReference type="ARBA" id="ARBA00007813"/>
    </source>
</evidence>
<comment type="function">
    <text evidence="9">Component of the Mediator complex, a coactivator involved in the regulated transcription of nearly all RNA polymerase II-dependent genes. Mediator functions as a bridge to convey information from gene-specific regulatory proteins to the basal RNA polymerase II transcription machinery. Mediator is recruited to promoters by direct interactions with regulatory proteins and serves as a scaffold for the assembly of a functional preinitiation complex with RNA polymerase II and the general transcription factors.</text>
</comment>